<gene>
    <name evidence="3" type="ORF">BFW87_21870</name>
</gene>
<comment type="caution">
    <text evidence="3">The sequence shown here is derived from an EMBL/GenBank/DDBJ whole genome shotgun (WGS) entry which is preliminary data.</text>
</comment>
<dbReference type="EMBL" id="MSDF01000031">
    <property type="protein sequence ID" value="OPA89723.1"/>
    <property type="molecule type" value="Genomic_DNA"/>
</dbReference>
<name>A0A1T2YCT2_PSEFL</name>
<feature type="region of interest" description="Disordered" evidence="1">
    <location>
        <begin position="406"/>
        <end position="428"/>
    </location>
</feature>
<dbReference type="Pfam" id="PF20148">
    <property type="entry name" value="DUF6531"/>
    <property type="match status" value="1"/>
</dbReference>
<evidence type="ECO:0000256" key="1">
    <source>
        <dbReference type="SAM" id="MobiDB-lite"/>
    </source>
</evidence>
<dbReference type="InterPro" id="IPR045351">
    <property type="entry name" value="DUF6531"/>
</dbReference>
<protein>
    <submittedName>
        <fullName evidence="3">Type IV secretion protein Rhs</fullName>
    </submittedName>
</protein>
<organism evidence="3 4">
    <name type="scientific">Pseudomonas fluorescens</name>
    <dbReference type="NCBI Taxonomy" id="294"/>
    <lineage>
        <taxon>Bacteria</taxon>
        <taxon>Pseudomonadati</taxon>
        <taxon>Pseudomonadota</taxon>
        <taxon>Gammaproteobacteria</taxon>
        <taxon>Pseudomonadales</taxon>
        <taxon>Pseudomonadaceae</taxon>
        <taxon>Pseudomonas</taxon>
    </lineage>
</organism>
<feature type="domain" description="DUF6531" evidence="2">
    <location>
        <begin position="430"/>
        <end position="503"/>
    </location>
</feature>
<evidence type="ECO:0000259" key="2">
    <source>
        <dbReference type="Pfam" id="PF20148"/>
    </source>
</evidence>
<dbReference type="Proteomes" id="UP000190965">
    <property type="component" value="Unassembled WGS sequence"/>
</dbReference>
<feature type="non-terminal residue" evidence="3">
    <location>
        <position position="593"/>
    </location>
</feature>
<proteinExistence type="predicted"/>
<sequence length="593" mass="65522">MIAATSQNIGFLVLAAMDSKTRDVEAVLSDFRRCLNSYDSWAESFFSFSALDVEQVFKVGDEVALVAPINHSLFPSSIVATCKAKGTLTLVHMFQSSRFVPIGNTPVVLQRVDPAGGPLGEPIHKTIGPSGILEVTECDRNQLYRVNFYPNVSKTHYKALYASYQSVIAPLEGWLRSEWTTTFEPLWENYSEANFLKRYLLLHQAYARGFGEALNTLWDTFKQLCEWIAHPLIHAEKLLHYLTQTDFEKLLALNAETLAKGLLVLSDEPLMFIYLSALVSWIRMLPPPYMNEFLGEISVEVLITLLLGLATCGMGMVVRISTKVLSGIKSRRARKWLEHIAVQFNKSSVDEHVELARPILLGGPPISVKTIPAASLKTGDQVVSNPVTAVRSPSQRTMLVRQEHVDDVPASGKNPAGDASASAGKTATNGCPVSMVTGEELLALTDGTLDGILPFEWTRLYRTSAAEVDCGLGFGWSHSLAQRLAVVGDSVVWTDHENRSTEFPLPTVSRPAITNSPAEAAIYLGSLPDELVLAQGSRFYHFRDGSLTAISDAYDNRLRISRDFLERVERLDNGVGRSLLLRYELGRIVAVDY</sequence>
<accession>A0A1T2YCT2</accession>
<dbReference type="AlphaFoldDB" id="A0A1T2YCT2"/>
<reference evidence="3 4" key="1">
    <citation type="submission" date="2016-12" db="EMBL/GenBank/DDBJ databases">
        <title>Draft genome sequences of seven strains of Pseudomonas fluorescens that produce 4-formylaminooxyvinylglycine.</title>
        <authorList>
            <person name="Okrent R.A."/>
            <person name="Manning V.A."/>
            <person name="Trippe K.M."/>
        </authorList>
    </citation>
    <scope>NUCLEOTIDE SEQUENCE [LARGE SCALE GENOMIC DNA]</scope>
    <source>
        <strain evidence="3 4">P5A</strain>
    </source>
</reference>
<evidence type="ECO:0000313" key="4">
    <source>
        <dbReference type="Proteomes" id="UP000190965"/>
    </source>
</evidence>
<evidence type="ECO:0000313" key="3">
    <source>
        <dbReference type="EMBL" id="OPA89723.1"/>
    </source>
</evidence>